<dbReference type="InterPro" id="IPR011006">
    <property type="entry name" value="CheY-like_superfamily"/>
</dbReference>
<sequence>MTDRSRQQRAGRRVLVVDDDERARTVVCWQLEADGFTVAQAWARSASEAASRVTSEFLPAVSHELRTPLQAITGSTEPLGTLDLNPERRRDALRHIAGAASHILALADDVLDIAKIEARALPLQITDVELTGLVGKVLDLLAPLAAQRGVTLDRSALDGAVRADRRRLRQILINLVTNGIRYHHGAGWVRVEATPAPGTEERIVRVADNGRGIPSALLGRLFMPIDRLGRDDPRPGEPEPARGTGLGLVLARGLTEALQGCLEVQSVAEVGTTVAVALPDVSTVTAAAREDPV</sequence>
<dbReference type="SUPFAM" id="SSF47384">
    <property type="entry name" value="Homodimeric domain of signal transducing histidine kinase"/>
    <property type="match status" value="1"/>
</dbReference>
<evidence type="ECO:0000256" key="3">
    <source>
        <dbReference type="ARBA" id="ARBA00012438"/>
    </source>
</evidence>
<evidence type="ECO:0000256" key="1">
    <source>
        <dbReference type="ARBA" id="ARBA00000085"/>
    </source>
</evidence>
<dbReference type="InterPro" id="IPR003594">
    <property type="entry name" value="HATPase_dom"/>
</dbReference>
<comment type="subcellular location">
    <subcellularLocation>
        <location evidence="2">Cell membrane</location>
    </subcellularLocation>
</comment>
<dbReference type="SMART" id="SM00387">
    <property type="entry name" value="HATPase_c"/>
    <property type="match status" value="1"/>
</dbReference>
<organism evidence="9 10">
    <name type="scientific">Pseudonocardia acidicola</name>
    <dbReference type="NCBI Taxonomy" id="2724939"/>
    <lineage>
        <taxon>Bacteria</taxon>
        <taxon>Bacillati</taxon>
        <taxon>Actinomycetota</taxon>
        <taxon>Actinomycetes</taxon>
        <taxon>Pseudonocardiales</taxon>
        <taxon>Pseudonocardiaceae</taxon>
        <taxon>Pseudonocardia</taxon>
    </lineage>
</organism>
<dbReference type="InterPro" id="IPR036097">
    <property type="entry name" value="HisK_dim/P_sf"/>
</dbReference>
<protein>
    <recommendedName>
        <fullName evidence="3">histidine kinase</fullName>
        <ecNumber evidence="3">2.7.13.3</ecNumber>
    </recommendedName>
</protein>
<dbReference type="PANTHER" id="PTHR43047">
    <property type="entry name" value="TWO-COMPONENT HISTIDINE PROTEIN KINASE"/>
    <property type="match status" value="1"/>
</dbReference>
<evidence type="ECO:0000256" key="7">
    <source>
        <dbReference type="ARBA" id="ARBA00023012"/>
    </source>
</evidence>
<keyword evidence="6" id="KW-0418">Kinase</keyword>
<dbReference type="CDD" id="cd00075">
    <property type="entry name" value="HATPase"/>
    <property type="match status" value="1"/>
</dbReference>
<dbReference type="Proteomes" id="UP000820669">
    <property type="component" value="Unassembled WGS sequence"/>
</dbReference>
<dbReference type="SUPFAM" id="SSF55874">
    <property type="entry name" value="ATPase domain of HSP90 chaperone/DNA topoisomerase II/histidine kinase"/>
    <property type="match status" value="1"/>
</dbReference>
<keyword evidence="5" id="KW-0808">Transferase</keyword>
<dbReference type="InterPro" id="IPR005467">
    <property type="entry name" value="His_kinase_dom"/>
</dbReference>
<dbReference type="SMART" id="SM00388">
    <property type="entry name" value="HisKA"/>
    <property type="match status" value="1"/>
</dbReference>
<dbReference type="InterPro" id="IPR003661">
    <property type="entry name" value="HisK_dim/P_dom"/>
</dbReference>
<dbReference type="Gene3D" id="1.10.287.130">
    <property type="match status" value="1"/>
</dbReference>
<reference evidence="9 10" key="1">
    <citation type="submission" date="2020-04" db="EMBL/GenBank/DDBJ databases">
        <authorList>
            <person name="Klaysubun C."/>
            <person name="Duangmal K."/>
            <person name="Lipun K."/>
        </authorList>
    </citation>
    <scope>NUCLEOTIDE SEQUENCE [LARGE SCALE GENOMIC DNA]</scope>
    <source>
        <strain evidence="9 10">K10HN5</strain>
    </source>
</reference>
<dbReference type="RefSeq" id="WP_169381609.1">
    <property type="nucleotide sequence ID" value="NZ_JAAXLA010000019.1"/>
</dbReference>
<dbReference type="Gene3D" id="3.40.50.2300">
    <property type="match status" value="1"/>
</dbReference>
<evidence type="ECO:0000256" key="6">
    <source>
        <dbReference type="ARBA" id="ARBA00022777"/>
    </source>
</evidence>
<dbReference type="CDD" id="cd00082">
    <property type="entry name" value="HisKA"/>
    <property type="match status" value="1"/>
</dbReference>
<evidence type="ECO:0000256" key="2">
    <source>
        <dbReference type="ARBA" id="ARBA00004236"/>
    </source>
</evidence>
<feature type="domain" description="Histidine kinase" evidence="8">
    <location>
        <begin position="60"/>
        <end position="282"/>
    </location>
</feature>
<evidence type="ECO:0000259" key="8">
    <source>
        <dbReference type="PROSITE" id="PS50109"/>
    </source>
</evidence>
<dbReference type="Pfam" id="PF00512">
    <property type="entry name" value="HisKA"/>
    <property type="match status" value="1"/>
</dbReference>
<dbReference type="SUPFAM" id="SSF52172">
    <property type="entry name" value="CheY-like"/>
    <property type="match status" value="1"/>
</dbReference>
<dbReference type="EC" id="2.7.13.3" evidence="3"/>
<evidence type="ECO:0000256" key="5">
    <source>
        <dbReference type="ARBA" id="ARBA00022679"/>
    </source>
</evidence>
<dbReference type="PANTHER" id="PTHR43047:SF72">
    <property type="entry name" value="OSMOSENSING HISTIDINE PROTEIN KINASE SLN1"/>
    <property type="match status" value="1"/>
</dbReference>
<comment type="catalytic activity">
    <reaction evidence="1">
        <text>ATP + protein L-histidine = ADP + protein N-phospho-L-histidine.</text>
        <dbReference type="EC" id="2.7.13.3"/>
    </reaction>
</comment>
<dbReference type="Gene3D" id="3.30.565.10">
    <property type="entry name" value="Histidine kinase-like ATPase, C-terminal domain"/>
    <property type="match status" value="1"/>
</dbReference>
<accession>A0ABX1S9D0</accession>
<dbReference type="InterPro" id="IPR004358">
    <property type="entry name" value="Sig_transdc_His_kin-like_C"/>
</dbReference>
<proteinExistence type="predicted"/>
<keyword evidence="7" id="KW-0902">Two-component regulatory system</keyword>
<evidence type="ECO:0000313" key="9">
    <source>
        <dbReference type="EMBL" id="NMH98168.1"/>
    </source>
</evidence>
<dbReference type="EMBL" id="JAAXLA010000019">
    <property type="protein sequence ID" value="NMH98168.1"/>
    <property type="molecule type" value="Genomic_DNA"/>
</dbReference>
<keyword evidence="4" id="KW-0597">Phosphoprotein</keyword>
<dbReference type="PRINTS" id="PR00344">
    <property type="entry name" value="BCTRLSENSOR"/>
</dbReference>
<evidence type="ECO:0000313" key="10">
    <source>
        <dbReference type="Proteomes" id="UP000820669"/>
    </source>
</evidence>
<comment type="caution">
    <text evidence="9">The sequence shown here is derived from an EMBL/GenBank/DDBJ whole genome shotgun (WGS) entry which is preliminary data.</text>
</comment>
<keyword evidence="10" id="KW-1185">Reference proteome</keyword>
<dbReference type="Pfam" id="PF02518">
    <property type="entry name" value="HATPase_c"/>
    <property type="match status" value="1"/>
</dbReference>
<evidence type="ECO:0000256" key="4">
    <source>
        <dbReference type="ARBA" id="ARBA00022553"/>
    </source>
</evidence>
<name>A0ABX1S9D0_9PSEU</name>
<dbReference type="InterPro" id="IPR036890">
    <property type="entry name" value="HATPase_C_sf"/>
</dbReference>
<dbReference type="PROSITE" id="PS50109">
    <property type="entry name" value="HIS_KIN"/>
    <property type="match status" value="1"/>
</dbReference>
<gene>
    <name evidence="9" type="ORF">HF526_12715</name>
</gene>